<keyword evidence="4" id="KW-0479">Metal-binding</keyword>
<evidence type="ECO:0000256" key="7">
    <source>
        <dbReference type="SAM" id="SignalP"/>
    </source>
</evidence>
<feature type="chain" id="PRO_5002605291" evidence="7">
    <location>
        <begin position="23"/>
        <end position="308"/>
    </location>
</feature>
<evidence type="ECO:0000256" key="4">
    <source>
        <dbReference type="ARBA" id="ARBA00022723"/>
    </source>
</evidence>
<dbReference type="KEGG" id="tpp:TPASS_0163"/>
<keyword evidence="3 6" id="KW-0813">Transport</keyword>
<dbReference type="GO" id="GO:0030001">
    <property type="term" value="P:metal ion transport"/>
    <property type="evidence" value="ECO:0007669"/>
    <property type="project" value="InterPro"/>
</dbReference>
<dbReference type="Gene3D" id="3.40.50.1980">
    <property type="entry name" value="Nitrogenase molybdenum iron protein domain"/>
    <property type="match status" value="2"/>
</dbReference>
<proteinExistence type="inferred from homology"/>
<accession>A0A0H3BJZ8</accession>
<dbReference type="PRINTS" id="PR00691">
    <property type="entry name" value="ADHESINB"/>
</dbReference>
<evidence type="ECO:0000256" key="5">
    <source>
        <dbReference type="ARBA" id="ARBA00022729"/>
    </source>
</evidence>
<dbReference type="GeneID" id="93875955"/>
<keyword evidence="5 7" id="KW-0732">Signal</keyword>
<dbReference type="PRINTS" id="PR00690">
    <property type="entry name" value="ADHESNFAMILY"/>
</dbReference>
<evidence type="ECO:0000256" key="6">
    <source>
        <dbReference type="RuleBase" id="RU003512"/>
    </source>
</evidence>
<evidence type="ECO:0000256" key="1">
    <source>
        <dbReference type="ARBA" id="ARBA00004196"/>
    </source>
</evidence>
<dbReference type="PANTHER" id="PTHR42953:SF1">
    <property type="entry name" value="METAL-BINDING PROTEIN HI_0362-RELATED"/>
    <property type="match status" value="1"/>
</dbReference>
<evidence type="ECO:0000313" key="8">
    <source>
        <dbReference type="EMBL" id="ACD70589.1"/>
    </source>
</evidence>
<dbReference type="GO" id="GO:0046872">
    <property type="term" value="F:metal ion binding"/>
    <property type="evidence" value="ECO:0007669"/>
    <property type="project" value="UniProtKB-KW"/>
</dbReference>
<dbReference type="InterPro" id="IPR006129">
    <property type="entry name" value="AdhesinB"/>
</dbReference>
<evidence type="ECO:0000256" key="2">
    <source>
        <dbReference type="ARBA" id="ARBA00011028"/>
    </source>
</evidence>
<name>A0A0H3BJZ8_TREPS</name>
<dbReference type="PANTHER" id="PTHR42953">
    <property type="entry name" value="HIGH-AFFINITY ZINC UPTAKE SYSTEM PROTEIN ZNUA-RELATED"/>
    <property type="match status" value="1"/>
</dbReference>
<dbReference type="InterPro" id="IPR050492">
    <property type="entry name" value="Bact_metal-bind_prot9"/>
</dbReference>
<evidence type="ECO:0000256" key="3">
    <source>
        <dbReference type="ARBA" id="ARBA00022448"/>
    </source>
</evidence>
<reference evidence="8 9" key="1">
    <citation type="journal article" date="2008" name="BMC Microbiol.">
        <title>Complete genome sequence of Treponema pallidum ssp. pallidum strain SS14 determined with oligonucleotide arrays.</title>
        <authorList>
            <person name="Matejkova P."/>
            <person name="Strouhal M."/>
            <person name="Smajs D."/>
            <person name="Norris S.J."/>
            <person name="Palzkill T."/>
            <person name="Petrosino J.F."/>
            <person name="Sodergren E."/>
            <person name="Norton J.E."/>
            <person name="Singh J."/>
            <person name="Richmond T.A."/>
            <person name="Molla M.N."/>
            <person name="Albert T.J."/>
            <person name="Weinstock G.M."/>
        </authorList>
    </citation>
    <scope>NUCLEOTIDE SEQUENCE [LARGE SCALE GENOMIC DNA]</scope>
    <source>
        <strain evidence="8 9">SS14</strain>
    </source>
</reference>
<dbReference type="GO" id="GO:0030313">
    <property type="term" value="C:cell envelope"/>
    <property type="evidence" value="ECO:0007669"/>
    <property type="project" value="UniProtKB-SubCell"/>
</dbReference>
<dbReference type="EMBL" id="CP000805">
    <property type="protein sequence ID" value="ACD70589.1"/>
    <property type="molecule type" value="Genomic_DNA"/>
</dbReference>
<sequence length="308" mass="33570">MIRERICACVLALGMLTGFTHAFGSKDAAADGKPLVVTTIGMIADAVKNIAQGDVHLKGLMGPGVDPHLYTATAGDVEWLGNADLILYNGLHLETKMGEVFSKLRGSRLVVAVSETIPVSQRLSLEEAEFDPHVWFDVKLWSYSVKAVYESLCKLLPGKTREFTQRYQAYQQQLDKLDAYVRRKAQSLPAERRVLVTAHDAFGYFSRAYGFEVKGLQGVSTASEASAHDMQELAAFIAQRKLPAIFIESSIPHKNVEALRDAVQARGHVVQIGGELFSDAMGDAGTSEGTYVGMVTHNIDTIVAALAR</sequence>
<comment type="similarity">
    <text evidence="2 6">Belongs to the bacterial solute-binding protein 9 family.</text>
</comment>
<dbReference type="CDD" id="cd01016">
    <property type="entry name" value="TroA"/>
    <property type="match status" value="1"/>
</dbReference>
<dbReference type="InterPro" id="IPR006128">
    <property type="entry name" value="Lipoprotein_PsaA-like"/>
</dbReference>
<organism evidence="8 9">
    <name type="scientific">Treponema pallidum subsp. pallidum (strain SS14)</name>
    <dbReference type="NCBI Taxonomy" id="455434"/>
    <lineage>
        <taxon>Bacteria</taxon>
        <taxon>Pseudomonadati</taxon>
        <taxon>Spirochaetota</taxon>
        <taxon>Spirochaetia</taxon>
        <taxon>Spirochaetales</taxon>
        <taxon>Treponemataceae</taxon>
        <taxon>Treponema</taxon>
    </lineage>
</organism>
<dbReference type="SMR" id="A0A0H3BJZ8"/>
<feature type="signal peptide" evidence="7">
    <location>
        <begin position="1"/>
        <end position="22"/>
    </location>
</feature>
<dbReference type="Proteomes" id="UP000001202">
    <property type="component" value="Chromosome"/>
</dbReference>
<dbReference type="Pfam" id="PF01297">
    <property type="entry name" value="ZnuA"/>
    <property type="match status" value="1"/>
</dbReference>
<dbReference type="RefSeq" id="WP_010881610.1">
    <property type="nucleotide sequence ID" value="NC_010741.1"/>
</dbReference>
<dbReference type="PATRIC" id="fig|455434.6.peg.171"/>
<dbReference type="InterPro" id="IPR006127">
    <property type="entry name" value="ZnuA-like"/>
</dbReference>
<dbReference type="GO" id="GO:0007155">
    <property type="term" value="P:cell adhesion"/>
    <property type="evidence" value="ECO:0007669"/>
    <property type="project" value="InterPro"/>
</dbReference>
<dbReference type="AlphaFoldDB" id="A0A0H3BJZ8"/>
<evidence type="ECO:0000313" key="9">
    <source>
        <dbReference type="Proteomes" id="UP000001202"/>
    </source>
</evidence>
<dbReference type="SUPFAM" id="SSF53807">
    <property type="entry name" value="Helical backbone' metal receptor"/>
    <property type="match status" value="1"/>
</dbReference>
<protein>
    <submittedName>
        <fullName evidence="8">ABC transporter, periplasmic binding protein</fullName>
    </submittedName>
</protein>
<gene>
    <name evidence="8" type="primary">troA</name>
    <name evidence="8" type="ordered locus">TPASS_0163</name>
</gene>
<comment type="subcellular location">
    <subcellularLocation>
        <location evidence="1">Cell envelope</location>
    </subcellularLocation>
</comment>